<comment type="caution">
    <text evidence="2">The sequence shown here is derived from an EMBL/GenBank/DDBJ whole genome shotgun (WGS) entry which is preliminary data.</text>
</comment>
<dbReference type="Proteomes" id="UP000003280">
    <property type="component" value="Unassembled WGS sequence"/>
</dbReference>
<evidence type="ECO:0000313" key="3">
    <source>
        <dbReference type="Proteomes" id="UP000003280"/>
    </source>
</evidence>
<dbReference type="STRING" id="862517.HMPREF9225_1719"/>
<evidence type="ECO:0000259" key="1">
    <source>
        <dbReference type="Pfam" id="PF12392"/>
    </source>
</evidence>
<dbReference type="GO" id="GO:0016787">
    <property type="term" value="F:hydrolase activity"/>
    <property type="evidence" value="ECO:0007669"/>
    <property type="project" value="UniProtKB-KW"/>
</dbReference>
<evidence type="ECO:0000313" key="2">
    <source>
        <dbReference type="EMBL" id="EFM24583.1"/>
    </source>
</evidence>
<dbReference type="eggNOG" id="COG0826">
    <property type="taxonomic scope" value="Bacteria"/>
</dbReference>
<dbReference type="PANTHER" id="PTHR30217">
    <property type="entry name" value="PEPTIDASE U32 FAMILY"/>
    <property type="match status" value="1"/>
</dbReference>
<dbReference type="OrthoDB" id="9807498at2"/>
<dbReference type="PANTHER" id="PTHR30217:SF10">
    <property type="entry name" value="23S RRNA 5-HYDROXYCYTIDINE C2501 SYNTHASE"/>
    <property type="match status" value="1"/>
</dbReference>
<sequence>MKIELLAPAGKMDSLIASINAGCDAIYLGGRRFSARASAVNFSDEDIVEAVKLARMRGVKIFVTTNILISDGELDEFFEYIDFLNKAGCHGVIVQDPALGFILSKMYEDLEVHASTQMTINNYYGAKYVKELGFERVVMAREVGTDTIKKVSKLGVDIEHFIHGALCISYSGQCTMSSLIGGRSGNRGACAQACRKPYEILNPDKTVFSDKKYFLSPRDLMSFDTIDELIKAGVNSFKIEGRMKRPEYAYEVVHAYRKKLDNALEKSDIENVEQLFNRKFTKGLGFKDFGRSLMSYDRPDNRGVVVGSFKNGTMILDRELKTGDGIEFNLKNGKFKGFTINEDLKIGKNKIKLPFEVEENSDIRRTYSRELEENIDKEIENIYKLPIEFKIEVNVGNPIKVIAKSLGKTAEYTSENLVEKAKNMPISIENIRKSFEKINDTNFFLRNEEDLDITTDGESFVPVSVLNEARREAIKNLEKLFLYKNSEKTPYEFKYEKRKTTDSGLTLEINDVEVLDGLNLDGVEIVYIPLKDIEKLSLYSFKNTKKYIKLPQILTDDELEKAKENIEKYRPEGLLLNNLGQLEMFKDSEIPLTLDSSFNIFNSLSGEFFLKQSDCISLSNELNLSQIKEIRKKLSGNLESIVYGYLNVMVMEHCPISIELNCKDNSNCEKCRRNGLHYLRDSMGEDFGFRRENRRTIIYNSHPLLYDNKNLVNFIDRRRIVQTTEDRETMEMVLNAFRENDFNDLKDFFKNREIVATRGHYNRGIL</sequence>
<dbReference type="Pfam" id="PF12392">
    <property type="entry name" value="DUF3656"/>
    <property type="match status" value="1"/>
</dbReference>
<proteinExistence type="predicted"/>
<accession>E0NNI0</accession>
<reference evidence="2 3" key="1">
    <citation type="submission" date="2010-07" db="EMBL/GenBank/DDBJ databases">
        <authorList>
            <person name="Muzny D."/>
            <person name="Qin X."/>
            <person name="Deng J."/>
            <person name="Jiang H."/>
            <person name="Liu Y."/>
            <person name="Qu J."/>
            <person name="Song X.-Z."/>
            <person name="Zhang L."/>
            <person name="Thornton R."/>
            <person name="Coyle M."/>
            <person name="Francisco L."/>
            <person name="Jackson L."/>
            <person name="Javaid M."/>
            <person name="Korchina V."/>
            <person name="Kovar C."/>
            <person name="Mata R."/>
            <person name="Mathew T."/>
            <person name="Ngo R."/>
            <person name="Nguyen L."/>
            <person name="Nguyen N."/>
            <person name="Okwuonu G."/>
            <person name="Ongeri F."/>
            <person name="Pham C."/>
            <person name="Simmons D."/>
            <person name="Wilczek-Boney K."/>
            <person name="Hale W."/>
            <person name="Jakkamsetti A."/>
            <person name="Pham P."/>
            <person name="Ruth R."/>
            <person name="San Lucas F."/>
            <person name="Warren J."/>
            <person name="Zhang J."/>
            <person name="Zhao Z."/>
            <person name="Zhou C."/>
            <person name="Zhu D."/>
            <person name="Lee S."/>
            <person name="Bess C."/>
            <person name="Blankenburg K."/>
            <person name="Forbes L."/>
            <person name="Fu Q."/>
            <person name="Gubbala S."/>
            <person name="Hirani K."/>
            <person name="Jayaseelan J.C."/>
            <person name="Lara F."/>
            <person name="Munidasa M."/>
            <person name="Palculict T."/>
            <person name="Patil S."/>
            <person name="Pu L.-L."/>
            <person name="Saada N."/>
            <person name="Tang L."/>
            <person name="Weissenberger G."/>
            <person name="Zhu Y."/>
            <person name="Hemphill L."/>
            <person name="Shang Y."/>
            <person name="Youmans B."/>
            <person name="Ayvaz T."/>
            <person name="Ross M."/>
            <person name="Santibanez J."/>
            <person name="Aqrawi P."/>
            <person name="Gross S."/>
            <person name="Joshi V."/>
            <person name="Fowler G."/>
            <person name="Nazareth L."/>
            <person name="Reid J."/>
            <person name="Worley K."/>
            <person name="Petrosino J."/>
            <person name="Highlander S."/>
            <person name="Gibbs R."/>
        </authorList>
    </citation>
    <scope>NUCLEOTIDE SEQUENCE [LARGE SCALE GENOMIC DNA]</scope>
    <source>
        <strain evidence="2 3">ATCC BAA-1640</strain>
    </source>
</reference>
<dbReference type="AlphaFoldDB" id="E0NNI0"/>
<dbReference type="InterPro" id="IPR001539">
    <property type="entry name" value="Peptidase_U32"/>
</dbReference>
<gene>
    <name evidence="2" type="ORF">HMPREF9225_1719</name>
</gene>
<keyword evidence="2" id="KW-0378">Hydrolase</keyword>
<dbReference type="RefSeq" id="WP_008902494.1">
    <property type="nucleotide sequence ID" value="NZ_GL397071.1"/>
</dbReference>
<feature type="domain" description="Peptidase U32 collagenase" evidence="1">
    <location>
        <begin position="365"/>
        <end position="480"/>
    </location>
</feature>
<protein>
    <submittedName>
        <fullName evidence="2">Peptidase, U32 family</fullName>
        <ecNumber evidence="2">3.4.-.-</ecNumber>
    </submittedName>
</protein>
<dbReference type="HOGENOM" id="CLU_011540_4_0_9"/>
<dbReference type="PROSITE" id="PS01276">
    <property type="entry name" value="PEPTIDASE_U32"/>
    <property type="match status" value="1"/>
</dbReference>
<dbReference type="InterPro" id="IPR051454">
    <property type="entry name" value="RNA/ubiquinone_mod_enzymes"/>
</dbReference>
<organism evidence="2 3">
    <name type="scientific">Peptoniphilus duerdenii ATCC BAA-1640</name>
    <dbReference type="NCBI Taxonomy" id="862517"/>
    <lineage>
        <taxon>Bacteria</taxon>
        <taxon>Bacillati</taxon>
        <taxon>Bacillota</taxon>
        <taxon>Tissierellia</taxon>
        <taxon>Tissierellales</taxon>
        <taxon>Peptoniphilaceae</taxon>
        <taxon>Peptoniphilus</taxon>
    </lineage>
</organism>
<dbReference type="InterPro" id="IPR020988">
    <property type="entry name" value="Pept_U32_collagenase"/>
</dbReference>
<dbReference type="EC" id="3.4.-.-" evidence="2"/>
<name>E0NNI0_9FIRM</name>
<dbReference type="Pfam" id="PF01136">
    <property type="entry name" value="Peptidase_U32"/>
    <property type="match status" value="2"/>
</dbReference>
<dbReference type="EMBL" id="AEEH01000050">
    <property type="protein sequence ID" value="EFM24583.1"/>
    <property type="molecule type" value="Genomic_DNA"/>
</dbReference>
<keyword evidence="3" id="KW-1185">Reference proteome</keyword>